<dbReference type="OrthoDB" id="9805588at2"/>
<keyword evidence="2" id="KW-1185">Reference proteome</keyword>
<reference evidence="1 2" key="1">
    <citation type="submission" date="2019-08" db="EMBL/GenBank/DDBJ databases">
        <title>Selenomonas sp. mPRGC5 and Selenomonas sp. mPRGC8 isolated from ruminal fluid of dairy goat (Capra hircus).</title>
        <authorList>
            <person name="Poothong S."/>
            <person name="Nuengjamnong C."/>
            <person name="Tanasupawat S."/>
        </authorList>
    </citation>
    <scope>NUCLEOTIDE SEQUENCE [LARGE SCALE GENOMIC DNA]</scope>
    <source>
        <strain evidence="2">mPRGC5</strain>
    </source>
</reference>
<proteinExistence type="predicted"/>
<evidence type="ECO:0000313" key="1">
    <source>
        <dbReference type="EMBL" id="TYZ19169.1"/>
    </source>
</evidence>
<dbReference type="Gene3D" id="2.40.320.10">
    <property type="entry name" value="Hypothetical Protein Pfu-838710-001"/>
    <property type="match status" value="1"/>
</dbReference>
<dbReference type="CDD" id="cd07761">
    <property type="entry name" value="CYTH-like_CthTTM-like"/>
    <property type="match status" value="1"/>
</dbReference>
<gene>
    <name evidence="1" type="ORF">FZ040_13710</name>
</gene>
<protein>
    <submittedName>
        <fullName evidence="1">CYTH domain-containing protein</fullName>
    </submittedName>
</protein>
<accession>A0A5D6VW76</accession>
<comment type="caution">
    <text evidence="1">The sequence shown here is derived from an EMBL/GenBank/DDBJ whole genome shotgun (WGS) entry which is preliminary data.</text>
</comment>
<dbReference type="EMBL" id="VTOY01000028">
    <property type="protein sequence ID" value="TYZ19169.1"/>
    <property type="molecule type" value="Genomic_DNA"/>
</dbReference>
<dbReference type="InterPro" id="IPR033469">
    <property type="entry name" value="CYTH-like_dom_sf"/>
</dbReference>
<dbReference type="AlphaFoldDB" id="A0A5D6VW76"/>
<name>A0A5D6VW76_9FIRM</name>
<dbReference type="SUPFAM" id="SSF55154">
    <property type="entry name" value="CYTH-like phosphatases"/>
    <property type="match status" value="1"/>
</dbReference>
<evidence type="ECO:0000313" key="2">
    <source>
        <dbReference type="Proteomes" id="UP000323646"/>
    </source>
</evidence>
<sequence>MEIERKWMVTGWPEVLADKLAFEQKMRQGYVSVRPTVRIREEETTCSRSAQKPLQDEFILCFKSKGRLSRKEVEFPIPVEKFREIEDLIGEPLIGKVRRTYELPGGLALEVNHVDAGLPTEFWYAEVEFASEAEARSFVPADYGLGDYLAEDVTDQPGQSMGEYWEKTRLQKMGK</sequence>
<dbReference type="Proteomes" id="UP000323646">
    <property type="component" value="Unassembled WGS sequence"/>
</dbReference>
<organism evidence="1 2">
    <name type="scientific">Selenomonas ruminis</name>
    <dbReference type="NCBI Taxonomy" id="2593411"/>
    <lineage>
        <taxon>Bacteria</taxon>
        <taxon>Bacillati</taxon>
        <taxon>Bacillota</taxon>
        <taxon>Negativicutes</taxon>
        <taxon>Selenomonadales</taxon>
        <taxon>Selenomonadaceae</taxon>
        <taxon>Selenomonas</taxon>
    </lineage>
</organism>